<evidence type="ECO:0000256" key="7">
    <source>
        <dbReference type="ARBA" id="ARBA00022679"/>
    </source>
</evidence>
<keyword evidence="7" id="KW-0808">Transferase</keyword>
<evidence type="ECO:0000256" key="9">
    <source>
        <dbReference type="PROSITE-ProRule" id="PRU10016"/>
    </source>
</evidence>
<dbReference type="GO" id="GO:0004799">
    <property type="term" value="F:thymidylate synthase activity"/>
    <property type="evidence" value="ECO:0007669"/>
    <property type="project" value="UniProtKB-EC"/>
</dbReference>
<dbReference type="GO" id="GO:0006231">
    <property type="term" value="P:dTMP biosynthetic process"/>
    <property type="evidence" value="ECO:0007669"/>
    <property type="project" value="InterPro"/>
</dbReference>
<name>A0A8S5LAN7_9CAUD</name>
<dbReference type="SUPFAM" id="SSF55831">
    <property type="entry name" value="Thymidylate synthase/dCMP hydroxymethylase"/>
    <property type="match status" value="1"/>
</dbReference>
<dbReference type="PANTHER" id="PTHR11548:SF9">
    <property type="entry name" value="THYMIDYLATE SYNTHASE"/>
    <property type="match status" value="1"/>
</dbReference>
<feature type="active site" evidence="9">
    <location>
        <position position="151"/>
    </location>
</feature>
<sequence>MKTAEQQYIAILEDCYEKGIDVVNERTGSICRTILNQRIQFDGNEFPLLTTRKMYWKQAIGEMVAYIRGYKDLRDFHKLGVHTWDANVAAWDSPYKQSDYDAGTIYGASALAVNVPYRSIIEQIKTTPHDRGIIWNFWNPHIFHIGCLRPCMYSHQFSVLDDTLHLTSTQRSLDIVLGGAFNLVQCWFLLNITAKLTGLKVGTVTWNITNAHIYGNQIPLVPIQLERPVYMPPKLTIKDNFDTDVLMFLLDKDNFEEYFELQDYNYHPAIKYPFTA</sequence>
<dbReference type="InterPro" id="IPR036926">
    <property type="entry name" value="Thymidate_synth/dCMP_Mease_sf"/>
</dbReference>
<evidence type="ECO:0000259" key="10">
    <source>
        <dbReference type="Pfam" id="PF00303"/>
    </source>
</evidence>
<dbReference type="InterPro" id="IPR023451">
    <property type="entry name" value="Thymidate_synth/dCMP_Mease_dom"/>
</dbReference>
<evidence type="ECO:0000313" key="11">
    <source>
        <dbReference type="EMBL" id="DAD67018.1"/>
    </source>
</evidence>
<keyword evidence="5" id="KW-0963">Cytoplasm</keyword>
<dbReference type="Pfam" id="PF00303">
    <property type="entry name" value="Thymidylat_synt"/>
    <property type="match status" value="1"/>
</dbReference>
<dbReference type="EMBL" id="BK014667">
    <property type="protein sequence ID" value="DAD67018.1"/>
    <property type="molecule type" value="Genomic_DNA"/>
</dbReference>
<dbReference type="EC" id="2.1.1.45" evidence="3"/>
<reference evidence="11" key="1">
    <citation type="journal article" date="2021" name="Proc. Natl. Acad. Sci. U.S.A.">
        <title>A Catalog of Tens of Thousands of Viruses from Human Metagenomes Reveals Hidden Associations with Chronic Diseases.</title>
        <authorList>
            <person name="Tisza M.J."/>
            <person name="Buck C.B."/>
        </authorList>
    </citation>
    <scope>NUCLEOTIDE SEQUENCE</scope>
    <source>
        <strain evidence="11">CtBev14</strain>
    </source>
</reference>
<dbReference type="InterPro" id="IPR045097">
    <property type="entry name" value="Thymidate_synth/dCMP_Mease"/>
</dbReference>
<proteinExistence type="inferred from homology"/>
<dbReference type="PRINTS" id="PR00108">
    <property type="entry name" value="THYMDSNTHASE"/>
</dbReference>
<organism evidence="11">
    <name type="scientific">Podoviridae sp. ctBev14</name>
    <dbReference type="NCBI Taxonomy" id="2823556"/>
    <lineage>
        <taxon>Viruses</taxon>
        <taxon>Duplodnaviria</taxon>
        <taxon>Heunggongvirae</taxon>
        <taxon>Uroviricota</taxon>
        <taxon>Caudoviricetes</taxon>
    </lineage>
</organism>
<comment type="subunit">
    <text evidence="2">Homodimer.</text>
</comment>
<evidence type="ECO:0000256" key="6">
    <source>
        <dbReference type="ARBA" id="ARBA00022603"/>
    </source>
</evidence>
<evidence type="ECO:0000256" key="4">
    <source>
        <dbReference type="ARBA" id="ARBA00015931"/>
    </source>
</evidence>
<dbReference type="PANTHER" id="PTHR11548">
    <property type="entry name" value="THYMIDYLATE SYNTHASE 1"/>
    <property type="match status" value="1"/>
</dbReference>
<dbReference type="GO" id="GO:0032259">
    <property type="term" value="P:methylation"/>
    <property type="evidence" value="ECO:0007669"/>
    <property type="project" value="UniProtKB-KW"/>
</dbReference>
<evidence type="ECO:0000256" key="1">
    <source>
        <dbReference type="ARBA" id="ARBA00009972"/>
    </source>
</evidence>
<dbReference type="Gene3D" id="3.30.572.10">
    <property type="entry name" value="Thymidylate synthase/dCMP hydroxymethylase domain"/>
    <property type="match status" value="1"/>
</dbReference>
<feature type="domain" description="Thymidylate synthase/dCMP hydroxymethylase" evidence="10">
    <location>
        <begin position="6"/>
        <end position="274"/>
    </location>
</feature>
<keyword evidence="8" id="KW-0545">Nucleotide biosynthesis</keyword>
<dbReference type="PROSITE" id="PS00091">
    <property type="entry name" value="THYMIDYLATE_SYNTHASE"/>
    <property type="match status" value="1"/>
</dbReference>
<accession>A0A8S5LAN7</accession>
<dbReference type="InterPro" id="IPR000398">
    <property type="entry name" value="Thymidylate_synthase"/>
</dbReference>
<evidence type="ECO:0000256" key="5">
    <source>
        <dbReference type="ARBA" id="ARBA00022490"/>
    </source>
</evidence>
<keyword evidence="6" id="KW-0489">Methyltransferase</keyword>
<evidence type="ECO:0000256" key="8">
    <source>
        <dbReference type="ARBA" id="ARBA00022727"/>
    </source>
</evidence>
<dbReference type="InterPro" id="IPR020940">
    <property type="entry name" value="Thymidylate_synthase_AS"/>
</dbReference>
<evidence type="ECO:0000256" key="3">
    <source>
        <dbReference type="ARBA" id="ARBA00011947"/>
    </source>
</evidence>
<evidence type="ECO:0000256" key="2">
    <source>
        <dbReference type="ARBA" id="ARBA00011738"/>
    </source>
</evidence>
<dbReference type="CDD" id="cd00351">
    <property type="entry name" value="TS_Pyrimidine_HMase"/>
    <property type="match status" value="1"/>
</dbReference>
<protein>
    <recommendedName>
        <fullName evidence="4">Thymidylate synthase</fullName>
        <ecNumber evidence="3">2.1.1.45</ecNumber>
    </recommendedName>
</protein>
<comment type="similarity">
    <text evidence="1">Belongs to the thymidylate synthase family.</text>
</comment>